<gene>
    <name evidence="1" type="ordered locus">SNE_A19210</name>
</gene>
<proteinExistence type="predicted"/>
<dbReference type="KEGG" id="sng:SNE_A19210"/>
<dbReference type="EMBL" id="FR872582">
    <property type="protein sequence ID" value="CCB89798.1"/>
    <property type="molecule type" value="Genomic_DNA"/>
</dbReference>
<dbReference type="Proteomes" id="UP000000496">
    <property type="component" value="Chromosome gsn.131"/>
</dbReference>
<dbReference type="STRING" id="331113.SNE_A19210"/>
<keyword evidence="2" id="KW-1185">Reference proteome</keyword>
<evidence type="ECO:0000313" key="2">
    <source>
        <dbReference type="Proteomes" id="UP000000496"/>
    </source>
</evidence>
<reference key="1">
    <citation type="journal article" date="2011" name="Mol. Biol. Evol.">
        <title>Unity in variety -- the pan-genome of the Chlamydiae.</title>
        <authorList>
            <person name="Collingro A."/>
            <person name="Tischler P."/>
            <person name="Weinmaier T."/>
            <person name="Penz T."/>
            <person name="Heinz E."/>
            <person name="Brunham R.C."/>
            <person name="Read T.D."/>
            <person name="Bavoil P.M."/>
            <person name="Sachse K."/>
            <person name="Kahane S."/>
            <person name="Friedman M.G."/>
            <person name="Rattei T."/>
            <person name="Myers G.S.A."/>
            <person name="Horn M."/>
        </authorList>
    </citation>
    <scope>NUCLEOTIDE SEQUENCE</scope>
    <source>
        <strain>Z</strain>
    </source>
</reference>
<sequence length="156" mass="18477">MSKISWEALAFETRVIARDLMRRNFLDMKLFAEYQDIENQLLNRFHRLSKQSNLSEEEVKKLTAKCNESFQTIRTRLEHMDPERQLDVQNKFYAAQKEHLNLRLQELEKYLEEGLGVDPKHDNLLTPHNKVRLLQGEIEMLKGRLADIDRKQAALA</sequence>
<protein>
    <submittedName>
        <fullName evidence="1">Uncharacterized protein</fullName>
    </submittedName>
</protein>
<dbReference type="AlphaFoldDB" id="F8L3E7"/>
<name>F8L3E7_SIMNZ</name>
<dbReference type="HOGENOM" id="CLU_1685409_0_0_0"/>
<dbReference type="RefSeq" id="WP_013944264.1">
    <property type="nucleotide sequence ID" value="NC_015713.1"/>
</dbReference>
<evidence type="ECO:0000313" key="1">
    <source>
        <dbReference type="EMBL" id="CCB89798.1"/>
    </source>
</evidence>
<organism evidence="1 2">
    <name type="scientific">Simkania negevensis (strain ATCC VR-1471 / DSM 27360 / Z)</name>
    <dbReference type="NCBI Taxonomy" id="331113"/>
    <lineage>
        <taxon>Bacteria</taxon>
        <taxon>Pseudomonadati</taxon>
        <taxon>Chlamydiota</taxon>
        <taxon>Chlamydiia</taxon>
        <taxon>Parachlamydiales</taxon>
        <taxon>Simkaniaceae</taxon>
        <taxon>Simkania</taxon>
    </lineage>
</organism>
<accession>F8L3E7</accession>
<reference evidence="1 2" key="2">
    <citation type="journal article" date="2011" name="Mol. Biol. Evol.">
        <title>Unity in variety--the pan-genome of the Chlamydiae.</title>
        <authorList>
            <person name="Collingro A."/>
            <person name="Tischler P."/>
            <person name="Weinmaier T."/>
            <person name="Penz T."/>
            <person name="Heinz E."/>
            <person name="Brunham R.C."/>
            <person name="Read T.D."/>
            <person name="Bavoil P.M."/>
            <person name="Sachse K."/>
            <person name="Kahane S."/>
            <person name="Friedman M.G."/>
            <person name="Rattei T."/>
            <person name="Myers G.S."/>
            <person name="Horn M."/>
        </authorList>
    </citation>
    <scope>NUCLEOTIDE SEQUENCE [LARGE SCALE GENOMIC DNA]</scope>
    <source>
        <strain evidence="2">ATCC VR-1471 / Z</strain>
    </source>
</reference>